<dbReference type="Pfam" id="PF04439">
    <property type="entry name" value="Adenyl_transf"/>
    <property type="match status" value="1"/>
</dbReference>
<keyword evidence="2" id="KW-1185">Reference proteome</keyword>
<dbReference type="Gene3D" id="3.30.460.10">
    <property type="entry name" value="Beta Polymerase, domain 2"/>
    <property type="match status" value="1"/>
</dbReference>
<dbReference type="Gene3D" id="1.20.120.330">
    <property type="entry name" value="Nucleotidyltransferases domain 2"/>
    <property type="match status" value="1"/>
</dbReference>
<dbReference type="HOGENOM" id="CLU_076578_1_0_9"/>
<evidence type="ECO:0000313" key="1">
    <source>
        <dbReference type="EMBL" id="ABW17906.1"/>
    </source>
</evidence>
<dbReference type="SUPFAM" id="SSF81631">
    <property type="entry name" value="PAP/OAS1 substrate-binding domain"/>
    <property type="match status" value="1"/>
</dbReference>
<dbReference type="KEGG" id="aoe:Clos_0344"/>
<dbReference type="SUPFAM" id="SSF81301">
    <property type="entry name" value="Nucleotidyltransferase"/>
    <property type="match status" value="1"/>
</dbReference>
<dbReference type="InterPro" id="IPR007530">
    <property type="entry name" value="Aminoglycoside_adenylylTfrase"/>
</dbReference>
<reference evidence="2" key="1">
    <citation type="submission" date="2007-10" db="EMBL/GenBank/DDBJ databases">
        <title>Complete genome of Alkaliphilus oremlandii OhILAs.</title>
        <authorList>
            <person name="Copeland A."/>
            <person name="Lucas S."/>
            <person name="Lapidus A."/>
            <person name="Barry K."/>
            <person name="Detter J.C."/>
            <person name="Glavina del Rio T."/>
            <person name="Hammon N."/>
            <person name="Israni S."/>
            <person name="Dalin E."/>
            <person name="Tice H."/>
            <person name="Pitluck S."/>
            <person name="Chain P."/>
            <person name="Malfatti S."/>
            <person name="Shin M."/>
            <person name="Vergez L."/>
            <person name="Schmutz J."/>
            <person name="Larimer F."/>
            <person name="Land M."/>
            <person name="Hauser L."/>
            <person name="Kyrpides N."/>
            <person name="Mikhailova N."/>
            <person name="Stolz J.F."/>
            <person name="Dawson A."/>
            <person name="Fisher E."/>
            <person name="Crable B."/>
            <person name="Perera E."/>
            <person name="Lisak J."/>
            <person name="Ranganathan M."/>
            <person name="Basu P."/>
            <person name="Richardson P."/>
        </authorList>
    </citation>
    <scope>NUCLEOTIDE SEQUENCE [LARGE SCALE GENOMIC DNA]</scope>
    <source>
        <strain evidence="2">OhILAs</strain>
    </source>
</reference>
<accession>A8ML89</accession>
<keyword evidence="1" id="KW-0808">Transferase</keyword>
<gene>
    <name evidence="1" type="ordered locus">Clos_0344</name>
</gene>
<dbReference type="GO" id="GO:0016779">
    <property type="term" value="F:nucleotidyltransferase activity"/>
    <property type="evidence" value="ECO:0007669"/>
    <property type="project" value="UniProtKB-KW"/>
</dbReference>
<dbReference type="AlphaFoldDB" id="A8ML89"/>
<dbReference type="PIRSF" id="PIRSF000812">
    <property type="entry name" value="AAD"/>
    <property type="match status" value="1"/>
</dbReference>
<keyword evidence="1" id="KW-0548">Nucleotidyltransferase</keyword>
<dbReference type="STRING" id="350688.Clos_0344"/>
<name>A8ML89_ALKOO</name>
<dbReference type="eggNOG" id="ENOG502Z7S1">
    <property type="taxonomic scope" value="Bacteria"/>
</dbReference>
<organism evidence="1 2">
    <name type="scientific">Alkaliphilus oremlandii (strain OhILAs)</name>
    <name type="common">Clostridium oremlandii (strain OhILAs)</name>
    <dbReference type="NCBI Taxonomy" id="350688"/>
    <lineage>
        <taxon>Bacteria</taxon>
        <taxon>Bacillati</taxon>
        <taxon>Bacillota</taxon>
        <taxon>Clostridia</taxon>
        <taxon>Peptostreptococcales</taxon>
        <taxon>Natronincolaceae</taxon>
        <taxon>Alkaliphilus</taxon>
    </lineage>
</organism>
<sequence>MNGSRTNPNVPKDIFQDYDIVYVVTETESFIEDRQWINIFGEFIMVQEPDRLDKAIGMKVDFSQSYAYLMLFVDGNRIDLQIETKEYMMKNYLKDKLTVPLLDKDHCLPDIPLPTERGYYIKRPTEGHFISCTNDFWWCLQNVAKGIWRDQLPYSKYMFECIVRTNLEYMISWWIGIAYDFQVSLGAMNKYFKKYLPKEYWKMYEKTYADSNYDHIWEAIFVACQLFRILGRDVATAFDFSYPEEDDLKMIKYLRCVKDLPVDAKEIIT</sequence>
<dbReference type="Proteomes" id="UP000000269">
    <property type="component" value="Chromosome"/>
</dbReference>
<dbReference type="InterPro" id="IPR043519">
    <property type="entry name" value="NT_sf"/>
</dbReference>
<proteinExistence type="predicted"/>
<protein>
    <submittedName>
        <fullName evidence="1">Adenylyltransferase</fullName>
    </submittedName>
</protein>
<evidence type="ECO:0000313" key="2">
    <source>
        <dbReference type="Proteomes" id="UP000000269"/>
    </source>
</evidence>
<dbReference type="EMBL" id="CP000853">
    <property type="protein sequence ID" value="ABW17906.1"/>
    <property type="molecule type" value="Genomic_DNA"/>
</dbReference>